<dbReference type="Proteomes" id="UP001319827">
    <property type="component" value="Chromosome"/>
</dbReference>
<protein>
    <submittedName>
        <fullName evidence="6">LrgB family protein</fullName>
    </submittedName>
</protein>
<comment type="subcellular location">
    <subcellularLocation>
        <location evidence="1">Membrane</location>
        <topology evidence="1">Multi-pass membrane protein</topology>
    </subcellularLocation>
</comment>
<feature type="transmembrane region" description="Helical" evidence="5">
    <location>
        <begin position="6"/>
        <end position="22"/>
    </location>
</feature>
<dbReference type="PANTHER" id="PTHR30249">
    <property type="entry name" value="PUTATIVE SEROTONIN TRANSPORTER"/>
    <property type="match status" value="1"/>
</dbReference>
<gene>
    <name evidence="6" type="ORF">DESUT3_22170</name>
</gene>
<dbReference type="Pfam" id="PF04172">
    <property type="entry name" value="LrgB"/>
    <property type="match status" value="1"/>
</dbReference>
<keyword evidence="2 5" id="KW-0812">Transmembrane</keyword>
<dbReference type="InterPro" id="IPR007300">
    <property type="entry name" value="CidB/LrgB"/>
</dbReference>
<evidence type="ECO:0000256" key="4">
    <source>
        <dbReference type="ARBA" id="ARBA00023136"/>
    </source>
</evidence>
<name>A0ABM8HS85_9BACT</name>
<dbReference type="RefSeq" id="WP_221248572.1">
    <property type="nucleotide sequence ID" value="NZ_AP024355.1"/>
</dbReference>
<feature type="transmembrane region" description="Helical" evidence="5">
    <location>
        <begin position="178"/>
        <end position="198"/>
    </location>
</feature>
<organism evidence="6 7">
    <name type="scientific">Desulfuromonas versatilis</name>
    <dbReference type="NCBI Taxonomy" id="2802975"/>
    <lineage>
        <taxon>Bacteria</taxon>
        <taxon>Pseudomonadati</taxon>
        <taxon>Thermodesulfobacteriota</taxon>
        <taxon>Desulfuromonadia</taxon>
        <taxon>Desulfuromonadales</taxon>
        <taxon>Desulfuromonadaceae</taxon>
        <taxon>Desulfuromonas</taxon>
    </lineage>
</organism>
<accession>A0ABM8HS85</accession>
<dbReference type="EMBL" id="AP024355">
    <property type="protein sequence ID" value="BCR05148.1"/>
    <property type="molecule type" value="Genomic_DNA"/>
</dbReference>
<feature type="transmembrane region" description="Helical" evidence="5">
    <location>
        <begin position="204"/>
        <end position="230"/>
    </location>
</feature>
<sequence length="231" mass="23929">MLNELLHSPLFGVGLTLLAYALGQKLYLRTGSIFFNPVAVSIVSIIVFLLILDIPYEVYAEGGQYVLFLLGPSVVALGVPLYTRRQEILARKGPILAGILAGSVSSVVSASGLAWLLGGSREVVLSLAPKSVTTPIAISIIEKIGGVAPLTAALVVLTGCLGAICGPEFCRLIGIRDLAAMGLAVGTASHGIGTARMLEIDRLGGAIAGLAIGLNGLATAFLLPLMFVFFR</sequence>
<feature type="transmembrane region" description="Helical" evidence="5">
    <location>
        <begin position="64"/>
        <end position="83"/>
    </location>
</feature>
<feature type="transmembrane region" description="Helical" evidence="5">
    <location>
        <begin position="34"/>
        <end position="52"/>
    </location>
</feature>
<keyword evidence="3 5" id="KW-1133">Transmembrane helix</keyword>
<dbReference type="PANTHER" id="PTHR30249:SF0">
    <property type="entry name" value="PLASTIDAL GLYCOLATE_GLYCERATE TRANSLOCATOR 1, CHLOROPLASTIC"/>
    <property type="match status" value="1"/>
</dbReference>
<evidence type="ECO:0000313" key="7">
    <source>
        <dbReference type="Proteomes" id="UP001319827"/>
    </source>
</evidence>
<feature type="transmembrane region" description="Helical" evidence="5">
    <location>
        <begin position="95"/>
        <end position="117"/>
    </location>
</feature>
<keyword evidence="7" id="KW-1185">Reference proteome</keyword>
<evidence type="ECO:0000256" key="1">
    <source>
        <dbReference type="ARBA" id="ARBA00004141"/>
    </source>
</evidence>
<evidence type="ECO:0000256" key="2">
    <source>
        <dbReference type="ARBA" id="ARBA00022692"/>
    </source>
</evidence>
<keyword evidence="4 5" id="KW-0472">Membrane</keyword>
<evidence type="ECO:0000256" key="5">
    <source>
        <dbReference type="SAM" id="Phobius"/>
    </source>
</evidence>
<evidence type="ECO:0000313" key="6">
    <source>
        <dbReference type="EMBL" id="BCR05148.1"/>
    </source>
</evidence>
<proteinExistence type="predicted"/>
<evidence type="ECO:0000256" key="3">
    <source>
        <dbReference type="ARBA" id="ARBA00022989"/>
    </source>
</evidence>
<reference evidence="6 7" key="1">
    <citation type="journal article" date="2016" name="C (Basel)">
        <title>Selective Growth of and Electricity Production by Marine Exoelectrogenic Bacteria in Self-Aggregated Hydrogel of Microbially Reduced Graphene Oxide.</title>
        <authorList>
            <person name="Yoshida N."/>
            <person name="Goto Y."/>
            <person name="Miyata Y."/>
        </authorList>
    </citation>
    <scope>NUCLEOTIDE SEQUENCE [LARGE SCALE GENOMIC DNA]</scope>
    <source>
        <strain evidence="6 7">NIT-T3</strain>
    </source>
</reference>
<reference evidence="6 7" key="2">
    <citation type="journal article" date="2021" name="Int. J. Syst. Evol. Microbiol.">
        <title>Isolation and Polyphasic Characterization of Desulfuromonas versatilis sp. Nov., an Electrogenic Bacteria Capable of Versatile Metabolism Isolated from a Graphene Oxide-Reducing Enrichment Culture.</title>
        <authorList>
            <person name="Xie L."/>
            <person name="Yoshida N."/>
            <person name="Ishii S."/>
            <person name="Meng L."/>
        </authorList>
    </citation>
    <scope>NUCLEOTIDE SEQUENCE [LARGE SCALE GENOMIC DNA]</scope>
    <source>
        <strain evidence="6 7">NIT-T3</strain>
    </source>
</reference>
<feature type="transmembrane region" description="Helical" evidence="5">
    <location>
        <begin position="147"/>
        <end position="166"/>
    </location>
</feature>